<name>A0A927PM11_9ACTN</name>
<dbReference type="InterPro" id="IPR002123">
    <property type="entry name" value="Plipid/glycerol_acylTrfase"/>
</dbReference>
<accession>A0A927PM11</accession>
<dbReference type="GO" id="GO:0012505">
    <property type="term" value="C:endomembrane system"/>
    <property type="evidence" value="ECO:0007669"/>
    <property type="project" value="UniProtKB-SubCell"/>
</dbReference>
<evidence type="ECO:0000313" key="8">
    <source>
        <dbReference type="Proteomes" id="UP000642993"/>
    </source>
</evidence>
<feature type="domain" description="Phospholipid/glycerol acyltransferase" evidence="6">
    <location>
        <begin position="266"/>
        <end position="393"/>
    </location>
</feature>
<reference evidence="7" key="1">
    <citation type="submission" date="2020-09" db="EMBL/GenBank/DDBJ databases">
        <title>Hoyosella lacisalsi sp. nov., a halotolerant actinobacterium isolated from soil of Lake Gudzhirganskoe.</title>
        <authorList>
            <person name="Yang Q."/>
            <person name="Guo P.Y."/>
            <person name="Liu S.W."/>
            <person name="Li F.N."/>
            <person name="Sun C.H."/>
        </authorList>
    </citation>
    <scope>NUCLEOTIDE SEQUENCE</scope>
    <source>
        <strain evidence="7">G463</strain>
    </source>
</reference>
<dbReference type="SUPFAM" id="SSF69593">
    <property type="entry name" value="Glycerol-3-phosphate (1)-acyltransferase"/>
    <property type="match status" value="1"/>
</dbReference>
<dbReference type="InterPro" id="IPR041728">
    <property type="entry name" value="GPAT/DHAPAT_LPLAT"/>
</dbReference>
<dbReference type="PANTHER" id="PTHR12563:SF17">
    <property type="entry name" value="DIHYDROXYACETONE PHOSPHATE ACYLTRANSFERASE"/>
    <property type="match status" value="1"/>
</dbReference>
<keyword evidence="3 7" id="KW-0808">Transferase</keyword>
<evidence type="ECO:0000256" key="4">
    <source>
        <dbReference type="ARBA" id="ARBA00023136"/>
    </source>
</evidence>
<evidence type="ECO:0000256" key="5">
    <source>
        <dbReference type="ARBA" id="ARBA00023315"/>
    </source>
</evidence>
<keyword evidence="8" id="KW-1185">Reference proteome</keyword>
<organism evidence="7 8">
    <name type="scientific">Lolliginicoccus lacisalsi</name>
    <dbReference type="NCBI Taxonomy" id="2742202"/>
    <lineage>
        <taxon>Bacteria</taxon>
        <taxon>Bacillati</taxon>
        <taxon>Actinomycetota</taxon>
        <taxon>Actinomycetes</taxon>
        <taxon>Mycobacteriales</taxon>
        <taxon>Hoyosellaceae</taxon>
        <taxon>Lolliginicoccus</taxon>
    </lineage>
</organism>
<evidence type="ECO:0000256" key="3">
    <source>
        <dbReference type="ARBA" id="ARBA00022679"/>
    </source>
</evidence>
<dbReference type="InterPro" id="IPR022284">
    <property type="entry name" value="GPAT/DHAPAT"/>
</dbReference>
<dbReference type="AlphaFoldDB" id="A0A927PM11"/>
<dbReference type="GO" id="GO:0005886">
    <property type="term" value="C:plasma membrane"/>
    <property type="evidence" value="ECO:0007669"/>
    <property type="project" value="TreeGrafter"/>
</dbReference>
<dbReference type="GO" id="GO:0006629">
    <property type="term" value="P:lipid metabolic process"/>
    <property type="evidence" value="ECO:0007669"/>
    <property type="project" value="InterPro"/>
</dbReference>
<dbReference type="InterPro" id="IPR045520">
    <property type="entry name" value="GPAT/DHAPAT_C"/>
</dbReference>
<protein>
    <submittedName>
        <fullName evidence="7">Glycerol-3-phosphate 1-O-acyltransferase</fullName>
        <ecNumber evidence="7">2.3.1.15</ecNumber>
    </submittedName>
</protein>
<dbReference type="PANTHER" id="PTHR12563">
    <property type="entry name" value="GLYCEROL-3-PHOSPHATE ACYLTRANSFERASE"/>
    <property type="match status" value="1"/>
</dbReference>
<comment type="caution">
    <text evidence="7">The sequence shown here is derived from an EMBL/GenBank/DDBJ whole genome shotgun (WGS) entry which is preliminary data.</text>
</comment>
<evidence type="ECO:0000256" key="1">
    <source>
        <dbReference type="ARBA" id="ARBA00004184"/>
    </source>
</evidence>
<dbReference type="CDD" id="cd07993">
    <property type="entry name" value="LPLAT_DHAPAT-like"/>
    <property type="match status" value="1"/>
</dbReference>
<comment type="subcellular location">
    <subcellularLocation>
        <location evidence="1">Endomembrane system</location>
        <topology evidence="1">Peripheral membrane protein</topology>
    </subcellularLocation>
</comment>
<dbReference type="NCBIfam" id="NF002886">
    <property type="entry name" value="PRK03355.1"/>
    <property type="match status" value="1"/>
</dbReference>
<sequence length="807" mass="88592">MKAVDEAAAGQESSGPVVFLADARTKVERELIAEWLDAGHADEFAAEAGERPSRLLLDSMRIAGALSGRADDPLVVPVRVTWLPPERDGDRNARWADVLTLNNPRNPNVLAQRRIVRDHPERTQVVVGAPARLSALRQRHRREVGDASPDSLARYIHRSAVVALERAERAVTGDRYKVPRLVIEQIMDSVGFRARLRDLARDNGIEQAEAMRRARSCLKELVAVQSKVATDLFAQTMRPLHSSAWSVHAGASQLDGLRALNKRFPLVFLPSHRSYADALVFNDFLARNDFPRNHIMGGANLAFWPVGSLARRAGTVFIRRSFGDDEIYKACVEEYFAYLLAKRFNLEWYFEGGRSRTGKLRAPRYGLLNYVAEALRARRVPDVMIVPVSIAYERLHELEAIAEEQRGGKKKAEGLAWLAKYAKAQRLLAGNVYIRLGEPLSMKERLAAAGDPLGATDSVNEAAGGDDLAARQRAALQKLAFEVAVGINRVTPITANALVTLALLGVRDRSLTVGEITAAIAPVLRYITRRGVPTGNVAVLRSTSGLRAVLADLTTAGVVTTYADGEEPVYSIEPGQHLVAAFYRNSGIHWFVNRAIVELAILDAAEAGFVDPIRAGWKYANVLRNLLKFEFFFPDRDTFEAELREEITLIDPQWNERQPAVDELASALEGTGFIMAHRVLRSFLDAQLVVAERLSARPDAGLDDRDAFVDECVRVGQQMMLQGRLHGPESVSTELFATALKLATNLGLIQGAKDASAAEPGAVGEDDAGIRVRRQELAGTLATAVARIRLAEALDPSNRKALPGGYS</sequence>
<evidence type="ECO:0000256" key="2">
    <source>
        <dbReference type="ARBA" id="ARBA00007937"/>
    </source>
</evidence>
<keyword evidence="5 7" id="KW-0012">Acyltransferase</keyword>
<keyword evidence="4" id="KW-0472">Membrane</keyword>
<dbReference type="Proteomes" id="UP000642993">
    <property type="component" value="Unassembled WGS sequence"/>
</dbReference>
<dbReference type="GO" id="GO:0004366">
    <property type="term" value="F:glycerol-3-phosphate O-acyltransferase activity"/>
    <property type="evidence" value="ECO:0007669"/>
    <property type="project" value="UniProtKB-EC"/>
</dbReference>
<comment type="similarity">
    <text evidence="2">Belongs to the GPAT/DAPAT family.</text>
</comment>
<proteinExistence type="inferred from homology"/>
<evidence type="ECO:0000313" key="7">
    <source>
        <dbReference type="EMBL" id="MBD8507438.1"/>
    </source>
</evidence>
<dbReference type="RefSeq" id="WP_192039902.1">
    <property type="nucleotide sequence ID" value="NZ_JACYWE010000008.1"/>
</dbReference>
<dbReference type="EC" id="2.3.1.15" evidence="7"/>
<dbReference type="EMBL" id="JACYWE010000008">
    <property type="protein sequence ID" value="MBD8507438.1"/>
    <property type="molecule type" value="Genomic_DNA"/>
</dbReference>
<dbReference type="SMART" id="SM00563">
    <property type="entry name" value="PlsC"/>
    <property type="match status" value="1"/>
</dbReference>
<dbReference type="Pfam" id="PF01553">
    <property type="entry name" value="Acyltransferase"/>
    <property type="match status" value="1"/>
</dbReference>
<gene>
    <name evidence="7" type="ORF">HT102_13190</name>
</gene>
<evidence type="ECO:0000259" key="6">
    <source>
        <dbReference type="SMART" id="SM00563"/>
    </source>
</evidence>
<dbReference type="Pfam" id="PF19277">
    <property type="entry name" value="GPAT_C"/>
    <property type="match status" value="1"/>
</dbReference>